<dbReference type="STRING" id="446466.Cfla_2353"/>
<evidence type="ECO:0000256" key="6">
    <source>
        <dbReference type="SAM" id="Phobius"/>
    </source>
</evidence>
<keyword evidence="3 6" id="KW-0812">Transmembrane</keyword>
<dbReference type="InterPro" id="IPR050833">
    <property type="entry name" value="Poly_Biosynth_Transport"/>
</dbReference>
<proteinExistence type="predicted"/>
<feature type="transmembrane region" description="Helical" evidence="6">
    <location>
        <begin position="300"/>
        <end position="321"/>
    </location>
</feature>
<feature type="transmembrane region" description="Helical" evidence="6">
    <location>
        <begin position="18"/>
        <end position="40"/>
    </location>
</feature>
<dbReference type="Proteomes" id="UP000000849">
    <property type="component" value="Chromosome"/>
</dbReference>
<dbReference type="OrthoDB" id="5241534at2"/>
<dbReference type="eggNOG" id="COG2244">
    <property type="taxonomic scope" value="Bacteria"/>
</dbReference>
<evidence type="ECO:0000313" key="8">
    <source>
        <dbReference type="Proteomes" id="UP000000849"/>
    </source>
</evidence>
<dbReference type="EMBL" id="CP001964">
    <property type="protein sequence ID" value="ADG75243.1"/>
    <property type="molecule type" value="Genomic_DNA"/>
</dbReference>
<feature type="transmembrane region" description="Helical" evidence="6">
    <location>
        <begin position="222"/>
        <end position="244"/>
    </location>
</feature>
<evidence type="ECO:0000256" key="4">
    <source>
        <dbReference type="ARBA" id="ARBA00022989"/>
    </source>
</evidence>
<feature type="transmembrane region" description="Helical" evidence="6">
    <location>
        <begin position="264"/>
        <end position="288"/>
    </location>
</feature>
<comment type="subcellular location">
    <subcellularLocation>
        <location evidence="1">Cell membrane</location>
        <topology evidence="1">Multi-pass membrane protein</topology>
    </subcellularLocation>
</comment>
<dbReference type="KEGG" id="cfl:Cfla_2353"/>
<feature type="transmembrane region" description="Helical" evidence="6">
    <location>
        <begin position="126"/>
        <end position="144"/>
    </location>
</feature>
<dbReference type="HOGENOM" id="CLU_044049_0_0_11"/>
<feature type="transmembrane region" description="Helical" evidence="6">
    <location>
        <begin position="394"/>
        <end position="416"/>
    </location>
</feature>
<dbReference type="PANTHER" id="PTHR30250">
    <property type="entry name" value="PST FAMILY PREDICTED COLANIC ACID TRANSPORTER"/>
    <property type="match status" value="1"/>
</dbReference>
<organism evidence="7 8">
    <name type="scientific">Cellulomonas flavigena (strain ATCC 482 / DSM 20109 / BCRC 11376 / JCM 18109 / NBRC 3775 / NCIMB 8073 / NRS 134)</name>
    <dbReference type="NCBI Taxonomy" id="446466"/>
    <lineage>
        <taxon>Bacteria</taxon>
        <taxon>Bacillati</taxon>
        <taxon>Actinomycetota</taxon>
        <taxon>Actinomycetes</taxon>
        <taxon>Micrococcales</taxon>
        <taxon>Cellulomonadaceae</taxon>
        <taxon>Cellulomonas</taxon>
    </lineage>
</organism>
<feature type="transmembrane region" description="Helical" evidence="6">
    <location>
        <begin position="341"/>
        <end position="363"/>
    </location>
</feature>
<reference evidence="7 8" key="1">
    <citation type="journal article" date="2010" name="Stand. Genomic Sci.">
        <title>Complete genome sequence of Cellulomonas flavigena type strain (134).</title>
        <authorList>
            <person name="Abt B."/>
            <person name="Foster B."/>
            <person name="Lapidus A."/>
            <person name="Clum A."/>
            <person name="Sun H."/>
            <person name="Pukall R."/>
            <person name="Lucas S."/>
            <person name="Glavina Del Rio T."/>
            <person name="Nolan M."/>
            <person name="Tice H."/>
            <person name="Cheng J.F."/>
            <person name="Pitluck S."/>
            <person name="Liolios K."/>
            <person name="Ivanova N."/>
            <person name="Mavromatis K."/>
            <person name="Ovchinnikova G."/>
            <person name="Pati A."/>
            <person name="Goodwin L."/>
            <person name="Chen A."/>
            <person name="Palaniappan K."/>
            <person name="Land M."/>
            <person name="Hauser L."/>
            <person name="Chang Y.J."/>
            <person name="Jeffries C.D."/>
            <person name="Rohde M."/>
            <person name="Goker M."/>
            <person name="Woyke T."/>
            <person name="Bristow J."/>
            <person name="Eisen J.A."/>
            <person name="Markowitz V."/>
            <person name="Hugenholtz P."/>
            <person name="Kyrpides N.C."/>
            <person name="Klenk H.P."/>
        </authorList>
    </citation>
    <scope>NUCLEOTIDE SEQUENCE [LARGE SCALE GENOMIC DNA]</scope>
    <source>
        <strain evidence="8">ATCC 482 / DSM 20109 / BCRC 11376 / JCM 18109 / NBRC 3775 / NCIMB 8073 / NRS 134</strain>
    </source>
</reference>
<sequence>MTTDAATGPRGLGERSGVLAVAVGLGVFGLAGYGYLWFVAHALGAQAAAPVNLLWTLLNAVGIGLFLPLEQQLGRTTASLRARGLATGAAVRAVGAAGVVLLGGTAVVCLASWPLLAGRLFGGRDVYVPLLVAALGGAAVAYAVRGLLSGSGRYPAYGAQLAVDGVLRVAGAGALAALGVRVVAAYALVLVLAPFVAVLVTTRRTGLVTPGGEADVRALRRAVGALVLASLASQLLANLGPVVVQLRTAADQEALVSSFTVANAIARVPLFAFAAVQAVLLPGLASLLGSGDVQGYRRRLALVGWVTGALAAVGTLAVWALGDWLLALLFPPDFAVGREVFTLLALSGGLFMLAQVAAQALLAQGGDRPVLVGWALGLAAFVTAALVPGEVITVASVALVVGSGVAFVALALPLLASLRSLSRQEQVA</sequence>
<feature type="transmembrane region" description="Helical" evidence="6">
    <location>
        <begin position="183"/>
        <end position="201"/>
    </location>
</feature>
<feature type="transmembrane region" description="Helical" evidence="6">
    <location>
        <begin position="156"/>
        <end position="177"/>
    </location>
</feature>
<dbReference type="PANTHER" id="PTHR30250:SF11">
    <property type="entry name" value="O-ANTIGEN TRANSPORTER-RELATED"/>
    <property type="match status" value="1"/>
</dbReference>
<evidence type="ECO:0000256" key="1">
    <source>
        <dbReference type="ARBA" id="ARBA00004651"/>
    </source>
</evidence>
<name>D5UHC2_CELFN</name>
<gene>
    <name evidence="7" type="ordered locus">Cfla_2353</name>
</gene>
<keyword evidence="5 6" id="KW-0472">Membrane</keyword>
<feature type="transmembrane region" description="Helical" evidence="6">
    <location>
        <begin position="370"/>
        <end position="388"/>
    </location>
</feature>
<evidence type="ECO:0000256" key="5">
    <source>
        <dbReference type="ARBA" id="ARBA00023136"/>
    </source>
</evidence>
<protein>
    <submittedName>
        <fullName evidence="7">Polysaccharide biosynthesis protein</fullName>
    </submittedName>
</protein>
<dbReference type="RefSeq" id="WP_013117577.1">
    <property type="nucleotide sequence ID" value="NC_014151.1"/>
</dbReference>
<evidence type="ECO:0000256" key="3">
    <source>
        <dbReference type="ARBA" id="ARBA00022692"/>
    </source>
</evidence>
<evidence type="ECO:0000256" key="2">
    <source>
        <dbReference type="ARBA" id="ARBA00022475"/>
    </source>
</evidence>
<feature type="transmembrane region" description="Helical" evidence="6">
    <location>
        <begin position="90"/>
        <end position="114"/>
    </location>
</feature>
<dbReference type="AlphaFoldDB" id="D5UHC2"/>
<keyword evidence="2" id="KW-1003">Cell membrane</keyword>
<evidence type="ECO:0000313" key="7">
    <source>
        <dbReference type="EMBL" id="ADG75243.1"/>
    </source>
</evidence>
<accession>D5UHC2</accession>
<keyword evidence="8" id="KW-1185">Reference proteome</keyword>
<keyword evidence="4 6" id="KW-1133">Transmembrane helix</keyword>
<dbReference type="GO" id="GO:0005886">
    <property type="term" value="C:plasma membrane"/>
    <property type="evidence" value="ECO:0007669"/>
    <property type="project" value="UniProtKB-SubCell"/>
</dbReference>
<feature type="transmembrane region" description="Helical" evidence="6">
    <location>
        <begin position="52"/>
        <end position="69"/>
    </location>
</feature>